<proteinExistence type="predicted"/>
<dbReference type="AlphaFoldDB" id="A0A8C9PLI3"/>
<dbReference type="InterPro" id="IPR035979">
    <property type="entry name" value="RBD_domain_sf"/>
</dbReference>
<keyword evidence="2" id="KW-1185">Reference proteome</keyword>
<evidence type="ECO:0000313" key="1">
    <source>
        <dbReference type="Ensembl" id="ENSSDAP00000009030.1"/>
    </source>
</evidence>
<name>A0A8C9PLI3_SPEDA</name>
<protein>
    <submittedName>
        <fullName evidence="1">Uncharacterized protein</fullName>
    </submittedName>
</protein>
<organism evidence="1 2">
    <name type="scientific">Spermophilus dauricus</name>
    <name type="common">Daurian ground squirrel</name>
    <dbReference type="NCBI Taxonomy" id="99837"/>
    <lineage>
        <taxon>Eukaryota</taxon>
        <taxon>Metazoa</taxon>
        <taxon>Chordata</taxon>
        <taxon>Craniata</taxon>
        <taxon>Vertebrata</taxon>
        <taxon>Euteleostomi</taxon>
        <taxon>Mammalia</taxon>
        <taxon>Eutheria</taxon>
        <taxon>Euarchontoglires</taxon>
        <taxon>Glires</taxon>
        <taxon>Rodentia</taxon>
        <taxon>Sciuromorpha</taxon>
        <taxon>Sciuridae</taxon>
        <taxon>Xerinae</taxon>
        <taxon>Marmotini</taxon>
        <taxon>Spermophilus</taxon>
    </lineage>
</organism>
<dbReference type="GO" id="GO:0003676">
    <property type="term" value="F:nucleic acid binding"/>
    <property type="evidence" value="ECO:0007669"/>
    <property type="project" value="InterPro"/>
</dbReference>
<evidence type="ECO:0000313" key="2">
    <source>
        <dbReference type="Proteomes" id="UP000694422"/>
    </source>
</evidence>
<sequence>MDWIMKNNGPKDVRDRTVPLHRLPFGCSKEEIFQFFQGLEIVPNVKFLIYLYHFKVSWESEKLKARN</sequence>
<dbReference type="Proteomes" id="UP000694422">
    <property type="component" value="Unplaced"/>
</dbReference>
<reference evidence="1" key="2">
    <citation type="submission" date="2025-09" db="UniProtKB">
        <authorList>
            <consortium name="Ensembl"/>
        </authorList>
    </citation>
    <scope>IDENTIFICATION</scope>
</reference>
<accession>A0A8C9PLI3</accession>
<dbReference type="SUPFAM" id="SSF54928">
    <property type="entry name" value="RNA-binding domain, RBD"/>
    <property type="match status" value="1"/>
</dbReference>
<reference evidence="1" key="1">
    <citation type="submission" date="2025-08" db="UniProtKB">
        <authorList>
            <consortium name="Ensembl"/>
        </authorList>
    </citation>
    <scope>IDENTIFICATION</scope>
</reference>
<dbReference type="Ensembl" id="ENSSDAT00000010253.1">
    <property type="protein sequence ID" value="ENSSDAP00000009030.1"/>
    <property type="gene ID" value="ENSSDAG00000008235.1"/>
</dbReference>